<dbReference type="InterPro" id="IPR028976">
    <property type="entry name" value="CheC-like_sf"/>
</dbReference>
<comment type="similarity">
    <text evidence="4">Belongs to the FliM family.</text>
</comment>
<keyword evidence="10" id="KW-0975">Bacterial flagellum</keyword>
<gene>
    <name evidence="12" type="ORF">J2Z43_002029</name>
</gene>
<dbReference type="Proteomes" id="UP000767291">
    <property type="component" value="Unassembled WGS sequence"/>
</dbReference>
<evidence type="ECO:0000256" key="8">
    <source>
        <dbReference type="ARBA" id="ARBA00022779"/>
    </source>
</evidence>
<dbReference type="SUPFAM" id="SSF101801">
    <property type="entry name" value="Surface presentation of antigens (SPOA)"/>
    <property type="match status" value="1"/>
</dbReference>
<dbReference type="InterPro" id="IPR001172">
    <property type="entry name" value="FliN_T3SS_HrcQb"/>
</dbReference>
<comment type="caution">
    <text evidence="12">The sequence shown here is derived from an EMBL/GenBank/DDBJ whole genome shotgun (WGS) entry which is preliminary data.</text>
</comment>
<dbReference type="Gene3D" id="2.30.330.10">
    <property type="entry name" value="SpoA-like"/>
    <property type="match status" value="1"/>
</dbReference>
<protein>
    <recommendedName>
        <fullName evidence="5">Flagellar motor switch protein FliM</fullName>
    </recommendedName>
</protein>
<comment type="similarity">
    <text evidence="3">Belongs to the FliN/MopA/SpaO family.</text>
</comment>
<proteinExistence type="inferred from homology"/>
<evidence type="ECO:0000256" key="5">
    <source>
        <dbReference type="ARBA" id="ARBA00021898"/>
    </source>
</evidence>
<dbReference type="InterPro" id="IPR001689">
    <property type="entry name" value="Flag_FliM"/>
</dbReference>
<name>A0ABS4ECG3_9FIRM</name>
<evidence type="ECO:0000256" key="4">
    <source>
        <dbReference type="ARBA" id="ARBA00011049"/>
    </source>
</evidence>
<organism evidence="12 13">
    <name type="scientific">Metaclostridioides mangenotii</name>
    <dbReference type="NCBI Taxonomy" id="1540"/>
    <lineage>
        <taxon>Bacteria</taxon>
        <taxon>Bacillati</taxon>
        <taxon>Bacillota</taxon>
        <taxon>Clostridia</taxon>
        <taxon>Peptostreptococcales</taxon>
        <taxon>Peptostreptococcaceae</taxon>
        <taxon>Metaclostridioides</taxon>
    </lineage>
</organism>
<dbReference type="Pfam" id="PF01052">
    <property type="entry name" value="FliMN_C"/>
    <property type="match status" value="1"/>
</dbReference>
<feature type="domain" description="Flagellar motor switch protein FliN-like C-terminal" evidence="11">
    <location>
        <begin position="219"/>
        <end position="288"/>
    </location>
</feature>
<reference evidence="12 13" key="1">
    <citation type="submission" date="2021-03" db="EMBL/GenBank/DDBJ databases">
        <title>Genomic Encyclopedia of Type Strains, Phase IV (KMG-IV): sequencing the most valuable type-strain genomes for metagenomic binning, comparative biology and taxonomic classification.</title>
        <authorList>
            <person name="Goeker M."/>
        </authorList>
    </citation>
    <scope>NUCLEOTIDE SEQUENCE [LARGE SCALE GENOMIC DNA]</scope>
    <source>
        <strain evidence="12 13">DSM 1289</strain>
    </source>
</reference>
<evidence type="ECO:0000256" key="2">
    <source>
        <dbReference type="ARBA" id="ARBA00004202"/>
    </source>
</evidence>
<dbReference type="EMBL" id="JAGGJX010000004">
    <property type="protein sequence ID" value="MBP1855631.1"/>
    <property type="molecule type" value="Genomic_DNA"/>
</dbReference>
<comment type="subcellular location">
    <subcellularLocation>
        <location evidence="1">Bacterial flagellum basal body</location>
    </subcellularLocation>
    <subcellularLocation>
        <location evidence="2">Cell membrane</location>
        <topology evidence="2">Peripheral membrane protein</topology>
    </subcellularLocation>
</comment>
<keyword evidence="13" id="KW-1185">Reference proteome</keyword>
<keyword evidence="7" id="KW-0145">Chemotaxis</keyword>
<keyword evidence="9" id="KW-0472">Membrane</keyword>
<keyword evidence="12" id="KW-0282">Flagellum</keyword>
<keyword evidence="12" id="KW-0969">Cilium</keyword>
<dbReference type="PANTHER" id="PTHR30034">
    <property type="entry name" value="FLAGELLAR MOTOR SWITCH PROTEIN FLIM"/>
    <property type="match status" value="1"/>
</dbReference>
<evidence type="ECO:0000256" key="9">
    <source>
        <dbReference type="ARBA" id="ARBA00023136"/>
    </source>
</evidence>
<dbReference type="PANTHER" id="PTHR30034:SF6">
    <property type="entry name" value="YOP PROTEINS TRANSLOCATION PROTEIN Q"/>
    <property type="match status" value="1"/>
</dbReference>
<dbReference type="InterPro" id="IPR036429">
    <property type="entry name" value="SpoA-like_sf"/>
</dbReference>
<dbReference type="Gene3D" id="3.40.1550.10">
    <property type="entry name" value="CheC-like"/>
    <property type="match status" value="1"/>
</dbReference>
<evidence type="ECO:0000313" key="12">
    <source>
        <dbReference type="EMBL" id="MBP1855631.1"/>
    </source>
</evidence>
<dbReference type="PRINTS" id="PR00956">
    <property type="entry name" value="FLGMOTORFLIN"/>
</dbReference>
<keyword evidence="12" id="KW-0966">Cell projection</keyword>
<keyword evidence="8" id="KW-0283">Flagellar rotation</keyword>
<evidence type="ECO:0000256" key="7">
    <source>
        <dbReference type="ARBA" id="ARBA00022500"/>
    </source>
</evidence>
<dbReference type="InterPro" id="IPR001543">
    <property type="entry name" value="FliN-like_C"/>
</dbReference>
<keyword evidence="6" id="KW-1003">Cell membrane</keyword>
<evidence type="ECO:0000256" key="10">
    <source>
        <dbReference type="ARBA" id="ARBA00023143"/>
    </source>
</evidence>
<evidence type="ECO:0000259" key="11">
    <source>
        <dbReference type="Pfam" id="PF01052"/>
    </source>
</evidence>
<evidence type="ECO:0000313" key="13">
    <source>
        <dbReference type="Proteomes" id="UP000767291"/>
    </source>
</evidence>
<dbReference type="RefSeq" id="WP_209457050.1">
    <property type="nucleotide sequence ID" value="NZ_BAAACS010000004.1"/>
</dbReference>
<evidence type="ECO:0000256" key="1">
    <source>
        <dbReference type="ARBA" id="ARBA00004117"/>
    </source>
</evidence>
<accession>A0ABS4ECG3</accession>
<dbReference type="Pfam" id="PF02154">
    <property type="entry name" value="FliM"/>
    <property type="match status" value="1"/>
</dbReference>
<evidence type="ECO:0000256" key="3">
    <source>
        <dbReference type="ARBA" id="ARBA00009226"/>
    </source>
</evidence>
<sequence length="293" mass="33482">MNKTREYDFRKPQRYSSENIRNISILTDDFCRKSNMYLNYELKYRSGLNVVEIEQSSYQDFFDKLSASSIVVQVTIKPISKSFLLKIDKIVALIWVDIASGGDGNIEDLDRTFTDVDKNILTYLVNKLMEKLYIPEKFDSIEVEGIYTKVAMPQFFIPSDSSCISDVDVDHKGMNIGKISFCMPYSSMEEWLENYLPENDIVDKFTNDPEEFSSKLKESVYEANLNLSVEIGKVNITIGDLLKLEEGDILITDKGIDNPADIYIENIKSYTAKPGIINSKRGLEVLDSVNKEV</sequence>
<evidence type="ECO:0000256" key="6">
    <source>
        <dbReference type="ARBA" id="ARBA00022475"/>
    </source>
</evidence>